<dbReference type="RefSeq" id="WP_075627379.1">
    <property type="nucleotide sequence ID" value="NZ_FOAM01000001.1"/>
</dbReference>
<keyword evidence="2" id="KW-1185">Reference proteome</keyword>
<sequence length="59" mass="6770">MMLAIEDFQLDIFFNADQMDDLDRTILSIEYEKAWAVNIHADKNMSIDVVSTTLAVMES</sequence>
<accession>A0A1Q9AY50</accession>
<dbReference type="AlphaFoldDB" id="A0A1Q9AY50"/>
<comment type="caution">
    <text evidence="1">The sequence shown here is derived from an EMBL/GenBank/DDBJ whole genome shotgun (WGS) entry which is preliminary data.</text>
</comment>
<name>A0A1Q9AY50_9HYPH</name>
<dbReference type="EMBL" id="MKIP01000037">
    <property type="protein sequence ID" value="OLP60361.1"/>
    <property type="molecule type" value="Genomic_DNA"/>
</dbReference>
<gene>
    <name evidence="1" type="ORF">BJF93_15530</name>
</gene>
<protein>
    <submittedName>
        <fullName evidence="1">Uncharacterized protein</fullName>
    </submittedName>
</protein>
<dbReference type="Proteomes" id="UP000186364">
    <property type="component" value="Unassembled WGS sequence"/>
</dbReference>
<reference evidence="1 2" key="1">
    <citation type="submission" date="2016-09" db="EMBL/GenBank/DDBJ databases">
        <title>Rhizobium sp. nov., a novel species isolated from the rice rhizosphere.</title>
        <authorList>
            <person name="Zhao J."/>
            <person name="Zhang X."/>
        </authorList>
    </citation>
    <scope>NUCLEOTIDE SEQUENCE [LARGE SCALE GENOMIC DNA]</scope>
    <source>
        <strain evidence="1 2">1.7048</strain>
    </source>
</reference>
<proteinExistence type="predicted"/>
<evidence type="ECO:0000313" key="1">
    <source>
        <dbReference type="EMBL" id="OLP60361.1"/>
    </source>
</evidence>
<organism evidence="1 2">
    <name type="scientific">Xaviernesmea oryzae</name>
    <dbReference type="NCBI Taxonomy" id="464029"/>
    <lineage>
        <taxon>Bacteria</taxon>
        <taxon>Pseudomonadati</taxon>
        <taxon>Pseudomonadota</taxon>
        <taxon>Alphaproteobacteria</taxon>
        <taxon>Hyphomicrobiales</taxon>
        <taxon>Rhizobiaceae</taxon>
        <taxon>Rhizobium/Agrobacterium group</taxon>
        <taxon>Xaviernesmea</taxon>
    </lineage>
</organism>
<evidence type="ECO:0000313" key="2">
    <source>
        <dbReference type="Proteomes" id="UP000186364"/>
    </source>
</evidence>